<name>A0AAU9E6D9_9FIRM</name>
<dbReference type="InterPro" id="IPR002699">
    <property type="entry name" value="V_ATPase_D"/>
</dbReference>
<dbReference type="Pfam" id="PF01813">
    <property type="entry name" value="ATP-synt_D"/>
    <property type="match status" value="1"/>
</dbReference>
<dbReference type="GO" id="GO:0005524">
    <property type="term" value="F:ATP binding"/>
    <property type="evidence" value="ECO:0007669"/>
    <property type="project" value="UniProtKB-UniRule"/>
</dbReference>
<comment type="function">
    <text evidence="4">Produces ATP from ADP in the presence of a proton gradient across the membrane.</text>
</comment>
<dbReference type="PANTHER" id="PTHR11671">
    <property type="entry name" value="V-TYPE ATP SYNTHASE SUBUNIT D"/>
    <property type="match status" value="1"/>
</dbReference>
<evidence type="ECO:0000256" key="2">
    <source>
        <dbReference type="ARBA" id="ARBA00022448"/>
    </source>
</evidence>
<dbReference type="Gene3D" id="1.10.287.3240">
    <property type="match status" value="1"/>
</dbReference>
<reference evidence="5 6" key="1">
    <citation type="submission" date="2023-08" db="EMBL/GenBank/DDBJ databases">
        <title>Helicovermis profunda gen. nov., sp. nov., a novel mesophilic, fermentative bacterium within the Bacillota from a deep-sea hydrothermal vent chimney.</title>
        <authorList>
            <person name="Miyazaki U."/>
            <person name="Mizutani D."/>
            <person name="Hashimoto Y."/>
            <person name="Tame A."/>
            <person name="Sawayama S."/>
            <person name="Miyazaki J."/>
            <person name="Takai K."/>
            <person name="Nakagawa S."/>
        </authorList>
    </citation>
    <scope>NUCLEOTIDE SEQUENCE [LARGE SCALE GENOMIC DNA]</scope>
    <source>
        <strain evidence="5 6">S502</strain>
    </source>
</reference>
<dbReference type="GO" id="GO:0046961">
    <property type="term" value="F:proton-transporting ATPase activity, rotational mechanism"/>
    <property type="evidence" value="ECO:0007669"/>
    <property type="project" value="InterPro"/>
</dbReference>
<dbReference type="EMBL" id="AP028654">
    <property type="protein sequence ID" value="BEP30264.1"/>
    <property type="molecule type" value="Genomic_DNA"/>
</dbReference>
<dbReference type="GO" id="GO:0046933">
    <property type="term" value="F:proton-transporting ATP synthase activity, rotational mechanism"/>
    <property type="evidence" value="ECO:0007669"/>
    <property type="project" value="UniProtKB-UniRule"/>
</dbReference>
<keyword evidence="3 4" id="KW-0406">Ion transport</keyword>
<dbReference type="NCBIfam" id="TIGR00309">
    <property type="entry name" value="V_ATPase_subD"/>
    <property type="match status" value="1"/>
</dbReference>
<protein>
    <recommendedName>
        <fullName evidence="4">V-type ATP synthase subunit D</fullName>
    </recommendedName>
    <alternativeName>
        <fullName evidence="4">V-ATPase subunit D</fullName>
    </alternativeName>
</protein>
<keyword evidence="2 4" id="KW-0813">Transport</keyword>
<dbReference type="KEGG" id="hprf:HLPR_25950"/>
<dbReference type="HAMAP" id="MF_00271">
    <property type="entry name" value="ATP_synth_D_arch"/>
    <property type="match status" value="1"/>
</dbReference>
<organism evidence="5 6">
    <name type="scientific">Helicovermis profundi</name>
    <dbReference type="NCBI Taxonomy" id="3065157"/>
    <lineage>
        <taxon>Bacteria</taxon>
        <taxon>Bacillati</taxon>
        <taxon>Bacillota</taxon>
        <taxon>Clostridia</taxon>
        <taxon>Helicovermis</taxon>
    </lineage>
</organism>
<sequence>MQYSIAPTKANLIKAKGMLKFSLKGFELLDKKRNVLIREMMGLVKRAEEVQNKIQDIFDGAYDSLRFANITLGLNNVEDIAISIVNNEEFDVLSQSVMGVEIPKLIHTDTEKTVNYGLFRTNAALDEAVVKFNDVRMLIYELGEIETSVYKLAMEIKKTQKRANALDKIQIPKFQELVKFIQDVLEEKEREDFFRLKKVKKKHR</sequence>
<comment type="similarity">
    <text evidence="1 4">Belongs to the V-ATPase D subunit family.</text>
</comment>
<dbReference type="GO" id="GO:0042777">
    <property type="term" value="P:proton motive force-driven plasma membrane ATP synthesis"/>
    <property type="evidence" value="ECO:0007669"/>
    <property type="project" value="UniProtKB-UniRule"/>
</dbReference>
<evidence type="ECO:0000313" key="5">
    <source>
        <dbReference type="EMBL" id="BEP30264.1"/>
    </source>
</evidence>
<evidence type="ECO:0000256" key="1">
    <source>
        <dbReference type="ARBA" id="ARBA00005850"/>
    </source>
</evidence>
<accession>A0AAU9E6D9</accession>
<evidence type="ECO:0000313" key="6">
    <source>
        <dbReference type="Proteomes" id="UP001321786"/>
    </source>
</evidence>
<keyword evidence="4" id="KW-0375">Hydrogen ion transport</keyword>
<keyword evidence="4" id="KW-0066">ATP synthesis</keyword>
<keyword evidence="6" id="KW-1185">Reference proteome</keyword>
<gene>
    <name evidence="4" type="primary">atpD</name>
    <name evidence="5" type="ORF">HLPR_25950</name>
</gene>
<proteinExistence type="inferred from homology"/>
<dbReference type="Proteomes" id="UP001321786">
    <property type="component" value="Chromosome"/>
</dbReference>
<dbReference type="AlphaFoldDB" id="A0AAU9E6D9"/>
<evidence type="ECO:0000256" key="4">
    <source>
        <dbReference type="HAMAP-Rule" id="MF_00271"/>
    </source>
</evidence>
<dbReference type="RefSeq" id="WP_338535862.1">
    <property type="nucleotide sequence ID" value="NZ_AP028654.1"/>
</dbReference>
<evidence type="ECO:0000256" key="3">
    <source>
        <dbReference type="ARBA" id="ARBA00023065"/>
    </source>
</evidence>